<accession>C3X7V4</accession>
<organism evidence="1 2">
    <name type="scientific">Oxalobacter formigenes OXCC13</name>
    <dbReference type="NCBI Taxonomy" id="556269"/>
    <lineage>
        <taxon>Bacteria</taxon>
        <taxon>Pseudomonadati</taxon>
        <taxon>Pseudomonadota</taxon>
        <taxon>Betaproteobacteria</taxon>
        <taxon>Burkholderiales</taxon>
        <taxon>Oxalobacteraceae</taxon>
        <taxon>Oxalobacter</taxon>
    </lineage>
</organism>
<dbReference type="RefSeq" id="WP_005879645.1">
    <property type="nucleotide sequence ID" value="NZ_CP019430.1"/>
</dbReference>
<dbReference type="AlphaFoldDB" id="C3X7V4"/>
<dbReference type="STRING" id="847.BRW83_1963"/>
<protein>
    <submittedName>
        <fullName evidence="1">Uncharacterized protein</fullName>
    </submittedName>
</protein>
<proteinExistence type="predicted"/>
<dbReference type="GeneID" id="77136151"/>
<evidence type="ECO:0000313" key="2">
    <source>
        <dbReference type="Proteomes" id="UP000005089"/>
    </source>
</evidence>
<reference evidence="1 2" key="1">
    <citation type="submission" date="2009-02" db="EMBL/GenBank/DDBJ databases">
        <title>The Genome Sequence of Oxalobacter formigenes OXCC13.</title>
        <authorList>
            <consortium name="The Broad Institute Genome Sequencing Platform"/>
            <person name="Ward D."/>
            <person name="Young S.K."/>
            <person name="Kodira C.D."/>
            <person name="Zeng Q."/>
            <person name="Koehrsen M."/>
            <person name="Alvarado L."/>
            <person name="Berlin A."/>
            <person name="Borenstein D."/>
            <person name="Chen Z."/>
            <person name="Engels R."/>
            <person name="Freedman E."/>
            <person name="Gellesch M."/>
            <person name="Goldberg J."/>
            <person name="Griggs A."/>
            <person name="Gujja S."/>
            <person name="Heiman D."/>
            <person name="Hepburn T."/>
            <person name="Howarth C."/>
            <person name="Jen D."/>
            <person name="Larson L."/>
            <person name="Lewis B."/>
            <person name="Mehta T."/>
            <person name="Park D."/>
            <person name="Pearson M."/>
            <person name="Roberts A."/>
            <person name="Saif S."/>
            <person name="Shea T."/>
            <person name="Shenoy N."/>
            <person name="Sisk P."/>
            <person name="Stolte C."/>
            <person name="Sykes S."/>
            <person name="Walk T."/>
            <person name="White J."/>
            <person name="Yandava C."/>
            <person name="Allison M.J."/>
            <person name="Lander E."/>
            <person name="Nusbaum C."/>
            <person name="Galagan J."/>
            <person name="Birren B."/>
        </authorList>
    </citation>
    <scope>NUCLEOTIDE SEQUENCE [LARGE SCALE GENOMIC DNA]</scope>
    <source>
        <strain evidence="1 2">OXCC13</strain>
    </source>
</reference>
<dbReference type="EMBL" id="GG658170">
    <property type="protein sequence ID" value="EEO29280.1"/>
    <property type="molecule type" value="Genomic_DNA"/>
</dbReference>
<keyword evidence="2" id="KW-1185">Reference proteome</keyword>
<gene>
    <name evidence="1" type="ORF">OFBG_00308</name>
</gene>
<name>C3X7V4_OXAFO</name>
<evidence type="ECO:0000313" key="1">
    <source>
        <dbReference type="EMBL" id="EEO29280.1"/>
    </source>
</evidence>
<dbReference type="Proteomes" id="UP000005089">
    <property type="component" value="Unassembled WGS sequence"/>
</dbReference>
<sequence>MKLTEYQNQKITDVLCEMALCGETPDKIKEARRLLEKQMLKLNAISKLIPRF</sequence>
<dbReference type="HOGENOM" id="CLU_3082612_0_0_4"/>